<accession>A0A432Z293</accession>
<keyword evidence="3" id="KW-1185">Reference proteome</keyword>
<dbReference type="STRING" id="1122124.GCA_000423165_02026"/>
<dbReference type="Proteomes" id="UP000287022">
    <property type="component" value="Unassembled WGS sequence"/>
</dbReference>
<dbReference type="InterPro" id="IPR036188">
    <property type="entry name" value="FAD/NAD-bd_sf"/>
</dbReference>
<dbReference type="AlphaFoldDB" id="A0A432Z293"/>
<organism evidence="2 3">
    <name type="scientific">Pseudidiomarina sediminum</name>
    <dbReference type="NCBI Taxonomy" id="431675"/>
    <lineage>
        <taxon>Bacteria</taxon>
        <taxon>Pseudomonadati</taxon>
        <taxon>Pseudomonadota</taxon>
        <taxon>Gammaproteobacteria</taxon>
        <taxon>Alteromonadales</taxon>
        <taxon>Idiomarinaceae</taxon>
        <taxon>Pseudidiomarina</taxon>
    </lineage>
</organism>
<dbReference type="RefSeq" id="WP_026860738.1">
    <property type="nucleotide sequence ID" value="NZ_JAHVIQ010000002.1"/>
</dbReference>
<dbReference type="PANTHER" id="PTHR43747">
    <property type="entry name" value="FAD-BINDING PROTEIN"/>
    <property type="match status" value="1"/>
</dbReference>
<dbReference type="InterPro" id="IPR050816">
    <property type="entry name" value="Flavin-dep_Halogenase_NPB"/>
</dbReference>
<dbReference type="EMBL" id="PIQE01000003">
    <property type="protein sequence ID" value="RUO72022.1"/>
    <property type="molecule type" value="Genomic_DNA"/>
</dbReference>
<protein>
    <submittedName>
        <fullName evidence="2">FAD-dependent oxidoreductase</fullName>
    </submittedName>
</protein>
<evidence type="ECO:0000259" key="1">
    <source>
        <dbReference type="Pfam" id="PF01494"/>
    </source>
</evidence>
<dbReference type="PANTHER" id="PTHR43747:SF1">
    <property type="entry name" value="SLR1998 PROTEIN"/>
    <property type="match status" value="1"/>
</dbReference>
<comment type="caution">
    <text evidence="2">The sequence shown here is derived from an EMBL/GenBank/DDBJ whole genome shotgun (WGS) entry which is preliminary data.</text>
</comment>
<reference evidence="3" key="1">
    <citation type="journal article" date="2018" name="Front. Microbiol.">
        <title>Genome-Based Analysis Reveals the Taxonomy and Diversity of the Family Idiomarinaceae.</title>
        <authorList>
            <person name="Liu Y."/>
            <person name="Lai Q."/>
            <person name="Shao Z."/>
        </authorList>
    </citation>
    <scope>NUCLEOTIDE SEQUENCE [LARGE SCALE GENOMIC DNA]</scope>
    <source>
        <strain evidence="3">c121</strain>
    </source>
</reference>
<dbReference type="SUPFAM" id="SSF51905">
    <property type="entry name" value="FAD/NAD(P)-binding domain"/>
    <property type="match status" value="1"/>
</dbReference>
<gene>
    <name evidence="2" type="ORF">CWI80_09465</name>
</gene>
<feature type="domain" description="FAD-binding" evidence="1">
    <location>
        <begin position="8"/>
        <end position="257"/>
    </location>
</feature>
<dbReference type="InterPro" id="IPR002938">
    <property type="entry name" value="FAD-bd"/>
</dbReference>
<dbReference type="Gene3D" id="3.50.50.60">
    <property type="entry name" value="FAD/NAD(P)-binding domain"/>
    <property type="match status" value="1"/>
</dbReference>
<name>A0A432Z293_9GAMM</name>
<evidence type="ECO:0000313" key="2">
    <source>
        <dbReference type="EMBL" id="RUO72022.1"/>
    </source>
</evidence>
<sequence length="419" mass="46727">MQFNHSLYDVIIIGAGPSGAAAAAMLAQAGQRVLVLERQHFPRFSIGESLLPQCMSYLAEAGLLAAVEREAEALSFQFKNGAAFYRDGDKTHFDFTKKSSPGPGTTYQIKREHFDNLLINEAAAYGAEVKHGIQVDAVDLDAPEGVALSCTVLEQQTTLRICGRFLLDGSGFGRVLPRLLELEYPSDFPVRQAAFCHVRSKLAHPAFDPNKILITVHPKQPELWFWLIPFADNTASFGVVGGTEYFDPAQTPAEALWQKVADEPFLVELLGDYDVIRPEQVLTGYSANVRQLYGKRFALLGNAGEFLDPVFSSGVTIALKSSVMAVPLVLRELEGEPVDWETEFSQPLRKGIDTFRTFVKGWYNCTFQDVIFYRQQQEQIKAMICSILAGYAWDTSNPFVKESERRLRVVSELCQTDTY</sequence>
<proteinExistence type="predicted"/>
<dbReference type="PRINTS" id="PR00420">
    <property type="entry name" value="RNGMNOXGNASE"/>
</dbReference>
<evidence type="ECO:0000313" key="3">
    <source>
        <dbReference type="Proteomes" id="UP000287022"/>
    </source>
</evidence>
<dbReference type="Pfam" id="PF01494">
    <property type="entry name" value="FAD_binding_3"/>
    <property type="match status" value="1"/>
</dbReference>
<dbReference type="GO" id="GO:0071949">
    <property type="term" value="F:FAD binding"/>
    <property type="evidence" value="ECO:0007669"/>
    <property type="project" value="InterPro"/>
</dbReference>